<dbReference type="InterPro" id="IPR027746">
    <property type="entry name" value="TTL"/>
</dbReference>
<accession>A0A8F3AHD6</accession>
<feature type="compositionally biased region" description="Polar residues" evidence="10">
    <location>
        <begin position="840"/>
        <end position="849"/>
    </location>
</feature>
<dbReference type="GO" id="GO:0003677">
    <property type="term" value="F:DNA binding"/>
    <property type="evidence" value="ECO:0007669"/>
    <property type="project" value="UniProtKB-UniRule"/>
</dbReference>
<feature type="compositionally biased region" description="Low complexity" evidence="10">
    <location>
        <begin position="1312"/>
        <end position="1338"/>
    </location>
</feature>
<keyword evidence="6" id="KW-0804">Transcription</keyword>
<dbReference type="Pfam" id="PF03133">
    <property type="entry name" value="TTL"/>
    <property type="match status" value="1"/>
</dbReference>
<feature type="DNA-binding region" description="HMG box" evidence="9">
    <location>
        <begin position="1400"/>
        <end position="1468"/>
    </location>
</feature>
<evidence type="ECO:0000256" key="1">
    <source>
        <dbReference type="ARBA" id="ARBA00004286"/>
    </source>
</evidence>
<feature type="region of interest" description="Disordered" evidence="10">
    <location>
        <begin position="1290"/>
        <end position="1360"/>
    </location>
</feature>
<dbReference type="GO" id="GO:0000932">
    <property type="term" value="C:P-body"/>
    <property type="evidence" value="ECO:0007669"/>
    <property type="project" value="TreeGrafter"/>
</dbReference>
<evidence type="ECO:0000256" key="8">
    <source>
        <dbReference type="ARBA" id="ARBA00043963"/>
    </source>
</evidence>
<feature type="region of interest" description="Disordered" evidence="10">
    <location>
        <begin position="1377"/>
        <end position="1402"/>
    </location>
</feature>
<feature type="compositionally biased region" description="Polar residues" evidence="10">
    <location>
        <begin position="809"/>
        <end position="830"/>
    </location>
</feature>
<dbReference type="PROSITE" id="PS51140">
    <property type="entry name" value="CUE"/>
    <property type="match status" value="1"/>
</dbReference>
<comment type="similarity">
    <text evidence="8">Belongs to the NHP6 family.</text>
</comment>
<dbReference type="GO" id="GO:0016787">
    <property type="term" value="F:hydrolase activity"/>
    <property type="evidence" value="ECO:0007669"/>
    <property type="project" value="InterPro"/>
</dbReference>
<feature type="compositionally biased region" description="Low complexity" evidence="10">
    <location>
        <begin position="1045"/>
        <end position="1055"/>
    </location>
</feature>
<dbReference type="FunFam" id="1.10.30.10:FF:000016">
    <property type="entry name" value="FACT complex subunit SSRP1"/>
    <property type="match status" value="1"/>
</dbReference>
<feature type="compositionally biased region" description="Low complexity" evidence="10">
    <location>
        <begin position="794"/>
        <end position="807"/>
    </location>
</feature>
<feature type="region of interest" description="Disordered" evidence="10">
    <location>
        <begin position="739"/>
        <end position="970"/>
    </location>
</feature>
<evidence type="ECO:0000256" key="9">
    <source>
        <dbReference type="PROSITE-ProRule" id="PRU00267"/>
    </source>
</evidence>
<comment type="subcellular location">
    <subcellularLocation>
        <location evidence="1">Chromosome</location>
    </subcellularLocation>
</comment>
<dbReference type="Gene3D" id="3.30.470.20">
    <property type="entry name" value="ATP-grasp fold, B domain"/>
    <property type="match status" value="1"/>
</dbReference>
<evidence type="ECO:0000256" key="7">
    <source>
        <dbReference type="ARBA" id="ARBA00023242"/>
    </source>
</evidence>
<dbReference type="PRINTS" id="PR00886">
    <property type="entry name" value="HIGHMOBLTY12"/>
</dbReference>
<feature type="compositionally biased region" description="Polar residues" evidence="10">
    <location>
        <begin position="1295"/>
        <end position="1307"/>
    </location>
</feature>
<evidence type="ECO:0000313" key="13">
    <source>
        <dbReference type="EMBL" id="QWW24698.1"/>
    </source>
</evidence>
<feature type="region of interest" description="Disordered" evidence="10">
    <location>
        <begin position="1236"/>
        <end position="1261"/>
    </location>
</feature>
<dbReference type="SMART" id="SM00398">
    <property type="entry name" value="HMG"/>
    <property type="match status" value="1"/>
</dbReference>
<dbReference type="Pfam" id="PF02845">
    <property type="entry name" value="CUE"/>
    <property type="match status" value="1"/>
</dbReference>
<dbReference type="Proteomes" id="UP000825438">
    <property type="component" value="Chromosome IV"/>
</dbReference>
<feature type="compositionally biased region" description="Low complexity" evidence="10">
    <location>
        <begin position="1064"/>
        <end position="1119"/>
    </location>
</feature>
<dbReference type="InterPro" id="IPR002828">
    <property type="entry name" value="SurE-like_Pase/nucleotidase"/>
</dbReference>
<dbReference type="NCBIfam" id="TIGR00087">
    <property type="entry name" value="surE"/>
    <property type="match status" value="1"/>
</dbReference>
<keyword evidence="3" id="KW-0833">Ubl conjugation pathway</keyword>
<feature type="compositionally biased region" description="Polar residues" evidence="10">
    <location>
        <begin position="1238"/>
        <end position="1249"/>
    </location>
</feature>
<keyword evidence="5 9" id="KW-0238">DNA-binding</keyword>
<dbReference type="Gene3D" id="1.10.30.10">
    <property type="entry name" value="High mobility group box domain"/>
    <property type="match status" value="1"/>
</dbReference>
<feature type="compositionally biased region" description="Basic and acidic residues" evidence="10">
    <location>
        <begin position="857"/>
        <end position="889"/>
    </location>
</feature>
<feature type="compositionally biased region" description="Basic and acidic residues" evidence="10">
    <location>
        <begin position="739"/>
        <end position="752"/>
    </location>
</feature>
<dbReference type="Gene3D" id="3.40.1210.10">
    <property type="entry name" value="Survival protein SurE-like phosphatase/nucleotidase"/>
    <property type="match status" value="1"/>
</dbReference>
<dbReference type="InterPro" id="IPR009071">
    <property type="entry name" value="HMG_box_dom"/>
</dbReference>
<evidence type="ECO:0000256" key="3">
    <source>
        <dbReference type="ARBA" id="ARBA00022786"/>
    </source>
</evidence>
<feature type="domain" description="CUE" evidence="12">
    <location>
        <begin position="689"/>
        <end position="732"/>
    </location>
</feature>
<dbReference type="GO" id="GO:0005694">
    <property type="term" value="C:chromosome"/>
    <property type="evidence" value="ECO:0007669"/>
    <property type="project" value="UniProtKB-SubCell"/>
</dbReference>
<feature type="compositionally biased region" description="Basic and acidic residues" evidence="10">
    <location>
        <begin position="770"/>
        <end position="780"/>
    </location>
</feature>
<dbReference type="InterPro" id="IPR036523">
    <property type="entry name" value="SurE-like_sf"/>
</dbReference>
<dbReference type="GO" id="GO:0005634">
    <property type="term" value="C:nucleus"/>
    <property type="evidence" value="ECO:0007669"/>
    <property type="project" value="UniProtKB-UniRule"/>
</dbReference>
<evidence type="ECO:0000256" key="10">
    <source>
        <dbReference type="SAM" id="MobiDB-lite"/>
    </source>
</evidence>
<dbReference type="SUPFAM" id="SSF47095">
    <property type="entry name" value="HMG-box"/>
    <property type="match status" value="1"/>
</dbReference>
<evidence type="ECO:0000256" key="6">
    <source>
        <dbReference type="ARBA" id="ARBA00023163"/>
    </source>
</evidence>
<evidence type="ECO:0008006" key="14">
    <source>
        <dbReference type="Google" id="ProtNLM"/>
    </source>
</evidence>
<feature type="compositionally biased region" description="Polar residues" evidence="10">
    <location>
        <begin position="916"/>
        <end position="930"/>
    </location>
</feature>
<evidence type="ECO:0000256" key="4">
    <source>
        <dbReference type="ARBA" id="ARBA00023015"/>
    </source>
</evidence>
<gene>
    <name evidence="13" type="ORF">CA7LBN_003555</name>
</gene>
<feature type="compositionally biased region" description="Polar residues" evidence="10">
    <location>
        <begin position="753"/>
        <end position="768"/>
    </location>
</feature>
<evidence type="ECO:0000256" key="2">
    <source>
        <dbReference type="ARBA" id="ARBA00022454"/>
    </source>
</evidence>
<feature type="compositionally biased region" description="Polar residues" evidence="10">
    <location>
        <begin position="1339"/>
        <end position="1349"/>
    </location>
</feature>
<evidence type="ECO:0000259" key="11">
    <source>
        <dbReference type="PROSITE" id="PS50118"/>
    </source>
</evidence>
<keyword evidence="2" id="KW-0158">Chromosome</keyword>
<dbReference type="GO" id="GO:0043130">
    <property type="term" value="F:ubiquitin binding"/>
    <property type="evidence" value="ECO:0007669"/>
    <property type="project" value="InterPro"/>
</dbReference>
<keyword evidence="7 9" id="KW-0539">Nucleus</keyword>
<sequence>MHILLTNDDGPPDNQACPYMKFFVDEIHRATDWKLSIVIPDQQRSWIGKAHFAGKIISTTYIYTQGSTDEPNDAVNNFLGPFNQRRNDLRKTHQEWHLVDSTPAACADIGIHHLSSHDEPVDIVISGPNFGKNAGNLYILASGTVGAAMEAVTHGVKSIALSYEFRTAETNFLQLREAAKLSVKLVELLYEKLKQDDEIELFSINVPLTPSIKCGTTKVKYAPILNNTWKSIYEPLGDGQFSWSPDFKKVWKEGLESQVYSDNRVLLEDAVSVTPLKACFKVTSPLSGEIEVGKPPSLSKRNIFLMTIDRNNYLYDIWKKAFHEKNLEICFTKEVLNGIKSDPSVLVFHYGEYEDLDIDLLQTHPTQYFVSSYIYRKALIRKHYLANTVHQYIVKNRGSSLAHALPATYSLEVDYAEFLDDALDEAYELRQEIERGDRIWILKPSMADKGQGIRLFKSLDDLQSIFNSFDESYEENTDNEQDGIIVSQLRHFVVQEYEDNPLLLQVYNKRKFHLRVYVVALGNINVYLYENFLALFAAKSYARFSEMNEVDDLSAHLTNTCLQEGKHPLVLSFWDLLELKEAEKKSIFESVKGIVRDLFTAAISVDKINFQPLPNGIEFYGLDFLVLSDLSVKLLEVNAYPDFKQTGDDLKEVISTLIVSTASVIANKFFNLTNKNHPKRASGHTNVASKSTDLQTLNEMFPDWETDDLATLLIEHNNDVEFVIDSIVNNKVAKWEPIKKDTKPKKREESHDSVTPTTSSQNHDQGFKSQKKDKVKVDKRRDKKAAHTPRKDSASSSSASKSLSIESGKLSTSRSNNTEGAQKIQSNSWAATLGKESKAKSGTTPSSVTEAIGETESQERKYTSKRESDFQADSKRHTDSGSNEEHTKEQTPTSSTSWASAIKPKSKPQPRKDVSYETSAPKSVSDQKSNVLPIKAQVPDSSKSDETTLEPITKPNVSDYHTKDSTTTVKESEVILPQEVSNIGVSFGSLTLGSKDANVEREENTALNSLASESIKPQQAVDEQMYHDPQDSVRGSETINQYTQIQNQHAQQVQQSKPTQSVDQISQAQQSQGQHEQHHSGQGQQNYPQQQHHQQQKNAPQGQEFQSQYQQMQQQYPQQAAAGNIPGQFAYPGYDYSAAFAQAGVGSISPAYYHNTMNASVHGKSGSHGGSNADFGSSPLIQGSTIAQQNLSQQAQQIPGSAPFGFPNYYNYYYNTPFYGNGANIGATGGGYGMQPHMSDNSGGNNTSAGDGEAPSQDSQNAQSVNQYYGQYYAAPNQFNARGGYPFTGYPATQPFPSSSVQFGGSNDKQEQAGQQQQNQQGQQQHQQQQNQQQQGQQRPQISNSQTGPVPNVVPGYPQQMPQFANYQQYHQYGNYQDSNQYSSTEKKKSSRKKKDPNAPKRSLSAYMFFANENRDIVRAENPGITFGQVGKMLGDKWKAMSPTDKEPYESKAAADKKRYEKEKAEYAKRQ</sequence>
<feature type="region of interest" description="Disordered" evidence="10">
    <location>
        <begin position="1439"/>
        <end position="1471"/>
    </location>
</feature>
<feature type="domain" description="HMG box" evidence="11">
    <location>
        <begin position="1400"/>
        <end position="1468"/>
    </location>
</feature>
<dbReference type="EMBL" id="CP076752">
    <property type="protein sequence ID" value="QWW24698.1"/>
    <property type="molecule type" value="Genomic_DNA"/>
</dbReference>
<dbReference type="InterPro" id="IPR003892">
    <property type="entry name" value="CUE"/>
</dbReference>
<dbReference type="Pfam" id="PF00505">
    <property type="entry name" value="HMG_box"/>
    <property type="match status" value="1"/>
</dbReference>
<dbReference type="InterPro" id="IPR004344">
    <property type="entry name" value="TTL/TTLL_fam"/>
</dbReference>
<proteinExistence type="inferred from homology"/>
<feature type="region of interest" description="Disordered" evidence="10">
    <location>
        <begin position="1045"/>
        <end position="1119"/>
    </location>
</feature>
<reference evidence="13" key="1">
    <citation type="submission" date="2021-06" db="EMBL/GenBank/DDBJ databases">
        <title>Candida auris outbreak in lebanese hospital.</title>
        <authorList>
            <person name="Finianos M."/>
        </authorList>
    </citation>
    <scope>NUCLEOTIDE SEQUENCE</scope>
    <source>
        <strain evidence="13">CA7LBN</strain>
    </source>
</reference>
<dbReference type="InterPro" id="IPR036910">
    <property type="entry name" value="HMG_box_dom_sf"/>
</dbReference>
<evidence type="ECO:0000259" key="12">
    <source>
        <dbReference type="PROSITE" id="PS51140"/>
    </source>
</evidence>
<dbReference type="SUPFAM" id="SSF56059">
    <property type="entry name" value="Glutathione synthetase ATP-binding domain-like"/>
    <property type="match status" value="1"/>
</dbReference>
<name>A0A8F3AHD6_CANAR</name>
<dbReference type="SUPFAM" id="SSF64167">
    <property type="entry name" value="SurE-like"/>
    <property type="match status" value="1"/>
</dbReference>
<organism evidence="13">
    <name type="scientific">Candidozyma auris</name>
    <name type="common">Yeast</name>
    <name type="synonym">Candida auris</name>
    <dbReference type="NCBI Taxonomy" id="498019"/>
    <lineage>
        <taxon>Eukaryota</taxon>
        <taxon>Fungi</taxon>
        <taxon>Dikarya</taxon>
        <taxon>Ascomycota</taxon>
        <taxon>Saccharomycotina</taxon>
        <taxon>Pichiomycetes</taxon>
        <taxon>Metschnikowiaceae</taxon>
        <taxon>Candidozyma</taxon>
    </lineage>
</organism>
<protein>
    <recommendedName>
        <fullName evidence="14">5'/3'-nucleotidase SurE</fullName>
    </recommendedName>
</protein>
<evidence type="ECO:0000256" key="5">
    <source>
        <dbReference type="ARBA" id="ARBA00023125"/>
    </source>
</evidence>
<dbReference type="PROSITE" id="PS50118">
    <property type="entry name" value="HMG_BOX_2"/>
    <property type="match status" value="1"/>
</dbReference>
<keyword evidence="4" id="KW-0805">Transcription regulation</keyword>
<dbReference type="CDD" id="cd01390">
    <property type="entry name" value="HMG-box_NHP6-like"/>
    <property type="match status" value="1"/>
</dbReference>
<feature type="compositionally biased region" description="Polar residues" evidence="10">
    <location>
        <begin position="890"/>
        <end position="899"/>
    </location>
</feature>
<dbReference type="Pfam" id="PF01975">
    <property type="entry name" value="SurE"/>
    <property type="match status" value="1"/>
</dbReference>
<dbReference type="PROSITE" id="PS51221">
    <property type="entry name" value="TTL"/>
    <property type="match status" value="1"/>
</dbReference>
<dbReference type="PANTHER" id="PTHR47551:SF1">
    <property type="entry name" value="TUBULIN--TYROSINE LIGASE PBY1-RELATED"/>
    <property type="match status" value="1"/>
</dbReference>
<dbReference type="PANTHER" id="PTHR47551">
    <property type="entry name" value="TUBULIN--TYROSINE LIGASE PBY1-RELATED"/>
    <property type="match status" value="1"/>
</dbReference>